<organism evidence="2 3">
    <name type="scientific">Xylanibacter rodentium</name>
    <dbReference type="NCBI Taxonomy" id="2736289"/>
    <lineage>
        <taxon>Bacteria</taxon>
        <taxon>Pseudomonadati</taxon>
        <taxon>Bacteroidota</taxon>
        <taxon>Bacteroidia</taxon>
        <taxon>Bacteroidales</taxon>
        <taxon>Prevotellaceae</taxon>
        <taxon>Xylanibacter</taxon>
    </lineage>
</organism>
<proteinExistence type="predicted"/>
<dbReference type="Proteomes" id="UP001193734">
    <property type="component" value="Unassembled WGS sequence"/>
</dbReference>
<evidence type="ECO:0000256" key="1">
    <source>
        <dbReference type="SAM" id="MobiDB-lite"/>
    </source>
</evidence>
<dbReference type="EMBL" id="JABKKE010000004">
    <property type="protein sequence ID" value="NPE13469.1"/>
    <property type="molecule type" value="Genomic_DNA"/>
</dbReference>
<evidence type="ECO:0000313" key="2">
    <source>
        <dbReference type="EMBL" id="NPE13469.1"/>
    </source>
</evidence>
<feature type="region of interest" description="Disordered" evidence="1">
    <location>
        <begin position="135"/>
        <end position="158"/>
    </location>
</feature>
<keyword evidence="3" id="KW-1185">Reference proteome</keyword>
<gene>
    <name evidence="2" type="ORF">HPS55_03860</name>
</gene>
<dbReference type="GeneID" id="82156895"/>
<evidence type="ECO:0000313" key="3">
    <source>
        <dbReference type="Proteomes" id="UP001193734"/>
    </source>
</evidence>
<reference evidence="2 3" key="1">
    <citation type="submission" date="2020-05" db="EMBL/GenBank/DDBJ databases">
        <title>Distinct polysaccharide utilization as determinants for interspecies competition between intestinal Prevotella spp.</title>
        <authorList>
            <person name="Galvez E.J.C."/>
            <person name="Iljazovic A."/>
            <person name="Strowig T."/>
        </authorList>
    </citation>
    <scope>NUCLEOTIDE SEQUENCE [LARGE SCALE GENOMIC DNA]</scope>
    <source>
        <strain evidence="2 3">PROD</strain>
    </source>
</reference>
<name>A0ABX2ARW7_9BACT</name>
<protein>
    <submittedName>
        <fullName evidence="2">Uncharacterized protein</fullName>
    </submittedName>
</protein>
<sequence>MQQIDNSRILQALIRGFFDALYCGLTDYQDSTAKELIQPKKIKEVMTENYEKISVVFNDTLFYPISCLNYTYDEVTEMLKGIDPDNVDMLELVKKACRTDECFETMKNGYCRNLLTMLEGRYPTLHGFFEEKDKYGEEKQSGNGEKDGGNNANEQDRHTDSDAAIGMAVRTVMTAYAQGLRQSGKTEVKLHQGTLFRLVLDAVTTLLHDAPIDSSHMESFEELVMAVCKTSHNIDVMTDEMNRMHEELIFK</sequence>
<comment type="caution">
    <text evidence="2">The sequence shown here is derived from an EMBL/GenBank/DDBJ whole genome shotgun (WGS) entry which is preliminary data.</text>
</comment>
<dbReference type="RefSeq" id="WP_172176395.1">
    <property type="nucleotide sequence ID" value="NZ_CASGIA010000006.1"/>
</dbReference>
<accession>A0ABX2ARW7</accession>